<keyword evidence="1" id="KW-1133">Transmembrane helix</keyword>
<name>G7ILW8_MEDTR</name>
<keyword evidence="1" id="KW-0472">Membrane</keyword>
<dbReference type="EnsemblPlants" id="AES64095">
    <property type="protein sequence ID" value="AES64095"/>
    <property type="gene ID" value="MTR_2g018360"/>
</dbReference>
<dbReference type="EMBL" id="CM001218">
    <property type="protein sequence ID" value="AES64095.1"/>
    <property type="molecule type" value="Genomic_DNA"/>
</dbReference>
<dbReference type="STRING" id="3880.G7ILW8"/>
<reference evidence="2 5" key="1">
    <citation type="journal article" date="2011" name="Nature">
        <title>The Medicago genome provides insight into the evolution of rhizobial symbioses.</title>
        <authorList>
            <person name="Young N.D."/>
            <person name="Debelle F."/>
            <person name="Oldroyd G.E."/>
            <person name="Geurts R."/>
            <person name="Cannon S.B."/>
            <person name="Udvardi M.K."/>
            <person name="Benedito V.A."/>
            <person name="Mayer K.F."/>
            <person name="Gouzy J."/>
            <person name="Schoof H."/>
            <person name="Van de Peer Y."/>
            <person name="Proost S."/>
            <person name="Cook D.R."/>
            <person name="Meyers B.C."/>
            <person name="Spannagl M."/>
            <person name="Cheung F."/>
            <person name="De Mita S."/>
            <person name="Krishnakumar V."/>
            <person name="Gundlach H."/>
            <person name="Zhou S."/>
            <person name="Mudge J."/>
            <person name="Bharti A.K."/>
            <person name="Murray J.D."/>
            <person name="Naoumkina M.A."/>
            <person name="Rosen B."/>
            <person name="Silverstein K.A."/>
            <person name="Tang H."/>
            <person name="Rombauts S."/>
            <person name="Zhao P.X."/>
            <person name="Zhou P."/>
            <person name="Barbe V."/>
            <person name="Bardou P."/>
            <person name="Bechner M."/>
            <person name="Bellec A."/>
            <person name="Berger A."/>
            <person name="Berges H."/>
            <person name="Bidwell S."/>
            <person name="Bisseling T."/>
            <person name="Choisne N."/>
            <person name="Couloux A."/>
            <person name="Denny R."/>
            <person name="Deshpande S."/>
            <person name="Dai X."/>
            <person name="Doyle J.J."/>
            <person name="Dudez A.M."/>
            <person name="Farmer A.D."/>
            <person name="Fouteau S."/>
            <person name="Franken C."/>
            <person name="Gibelin C."/>
            <person name="Gish J."/>
            <person name="Goldstein S."/>
            <person name="Gonzalez A.J."/>
            <person name="Green P.J."/>
            <person name="Hallab A."/>
            <person name="Hartog M."/>
            <person name="Hua A."/>
            <person name="Humphray S.J."/>
            <person name="Jeong D.H."/>
            <person name="Jing Y."/>
            <person name="Jocker A."/>
            <person name="Kenton S.M."/>
            <person name="Kim D.J."/>
            <person name="Klee K."/>
            <person name="Lai H."/>
            <person name="Lang C."/>
            <person name="Lin S."/>
            <person name="Macmil S.L."/>
            <person name="Magdelenat G."/>
            <person name="Matthews L."/>
            <person name="McCorrison J."/>
            <person name="Monaghan E.L."/>
            <person name="Mun J.H."/>
            <person name="Najar F.Z."/>
            <person name="Nicholson C."/>
            <person name="Noirot C."/>
            <person name="O'Bleness M."/>
            <person name="Paule C.R."/>
            <person name="Poulain J."/>
            <person name="Prion F."/>
            <person name="Qin B."/>
            <person name="Qu C."/>
            <person name="Retzel E.F."/>
            <person name="Riddle C."/>
            <person name="Sallet E."/>
            <person name="Samain S."/>
            <person name="Samson N."/>
            <person name="Sanders I."/>
            <person name="Saurat O."/>
            <person name="Scarpelli C."/>
            <person name="Schiex T."/>
            <person name="Segurens B."/>
            <person name="Severin A.J."/>
            <person name="Sherrier D.J."/>
            <person name="Shi R."/>
            <person name="Sims S."/>
            <person name="Singer S.R."/>
            <person name="Sinharoy S."/>
            <person name="Sterck L."/>
            <person name="Viollet A."/>
            <person name="Wang B.B."/>
            <person name="Wang K."/>
            <person name="Wang M."/>
            <person name="Wang X."/>
            <person name="Warfsmann J."/>
            <person name="Weissenbach J."/>
            <person name="White D.D."/>
            <person name="White J.D."/>
            <person name="Wiley G.B."/>
            <person name="Wincker P."/>
            <person name="Xing Y."/>
            <person name="Yang L."/>
            <person name="Yao Z."/>
            <person name="Ying F."/>
            <person name="Zhai J."/>
            <person name="Zhou L."/>
            <person name="Zuber A."/>
            <person name="Denarie J."/>
            <person name="Dixon R.A."/>
            <person name="May G.D."/>
            <person name="Schwartz D.C."/>
            <person name="Rogers J."/>
            <person name="Quetier F."/>
            <person name="Town C.D."/>
            <person name="Roe B.A."/>
        </authorList>
    </citation>
    <scope>NUCLEOTIDE SEQUENCE [LARGE SCALE GENOMIC DNA]</scope>
    <source>
        <strain evidence="2">A17</strain>
        <strain evidence="4 5">cv. Jemalong A17</strain>
    </source>
</reference>
<organism evidence="2 5">
    <name type="scientific">Medicago truncatula</name>
    <name type="common">Barrel medic</name>
    <name type="synonym">Medicago tribuloides</name>
    <dbReference type="NCBI Taxonomy" id="3880"/>
    <lineage>
        <taxon>Eukaryota</taxon>
        <taxon>Viridiplantae</taxon>
        <taxon>Streptophyta</taxon>
        <taxon>Embryophyta</taxon>
        <taxon>Tracheophyta</taxon>
        <taxon>Spermatophyta</taxon>
        <taxon>Magnoliopsida</taxon>
        <taxon>eudicotyledons</taxon>
        <taxon>Gunneridae</taxon>
        <taxon>Pentapetalae</taxon>
        <taxon>rosids</taxon>
        <taxon>fabids</taxon>
        <taxon>Fabales</taxon>
        <taxon>Fabaceae</taxon>
        <taxon>Papilionoideae</taxon>
        <taxon>50 kb inversion clade</taxon>
        <taxon>NPAAA clade</taxon>
        <taxon>Hologalegina</taxon>
        <taxon>IRL clade</taxon>
        <taxon>Trifolieae</taxon>
        <taxon>Medicago</taxon>
    </lineage>
</organism>
<dbReference type="HOGENOM" id="CLU_2458154_0_0_1"/>
<protein>
    <submittedName>
        <fullName evidence="2">Cullin-like protein, putative</fullName>
    </submittedName>
</protein>
<dbReference type="PaxDb" id="3880-AES64095"/>
<feature type="transmembrane region" description="Helical" evidence="1">
    <location>
        <begin position="68"/>
        <end position="88"/>
    </location>
</feature>
<keyword evidence="1" id="KW-0812">Transmembrane</keyword>
<dbReference type="EMBL" id="PSQE01000002">
    <property type="protein sequence ID" value="RHN72218.1"/>
    <property type="molecule type" value="Genomic_DNA"/>
</dbReference>
<evidence type="ECO:0000313" key="3">
    <source>
        <dbReference type="EMBL" id="RHN72218.1"/>
    </source>
</evidence>
<dbReference type="Gramene" id="rna7904">
    <property type="protein sequence ID" value="RHN72218.1"/>
    <property type="gene ID" value="gene7904"/>
</dbReference>
<dbReference type="Proteomes" id="UP000265566">
    <property type="component" value="Chromosome 2"/>
</dbReference>
<dbReference type="Proteomes" id="UP000002051">
    <property type="component" value="Chromosome 2"/>
</dbReference>
<evidence type="ECO:0000313" key="5">
    <source>
        <dbReference type="Proteomes" id="UP000002051"/>
    </source>
</evidence>
<sequence>MVTEIGLFLHNFIRKVNEMHDKYLAQPTICAKYKIHNKEPSTKTISPIGYFEFISKFTDKMRMIKVQLSHTNCFDLFCISVFLVILVLM</sequence>
<proteinExistence type="predicted"/>
<reference evidence="2 5" key="2">
    <citation type="journal article" date="2014" name="BMC Genomics">
        <title>An improved genome release (version Mt4.0) for the model legume Medicago truncatula.</title>
        <authorList>
            <person name="Tang H."/>
            <person name="Krishnakumar V."/>
            <person name="Bidwell S."/>
            <person name="Rosen B."/>
            <person name="Chan A."/>
            <person name="Zhou S."/>
            <person name="Gentzbittel L."/>
            <person name="Childs K.L."/>
            <person name="Yandell M."/>
            <person name="Gundlach H."/>
            <person name="Mayer K.F."/>
            <person name="Schwartz D.C."/>
            <person name="Town C.D."/>
        </authorList>
    </citation>
    <scope>GENOME REANNOTATION</scope>
    <source>
        <strain evidence="4 5">cv. Jemalong A17</strain>
    </source>
</reference>
<reference evidence="3" key="4">
    <citation type="journal article" date="2018" name="Nat. Plants">
        <title>Whole-genome landscape of Medicago truncatula symbiotic genes.</title>
        <authorList>
            <person name="Pecrix Y."/>
            <person name="Gamas P."/>
            <person name="Carrere S."/>
        </authorList>
    </citation>
    <scope>NUCLEOTIDE SEQUENCE</scope>
    <source>
        <tissue evidence="3">Leaves</tissue>
    </source>
</reference>
<gene>
    <name evidence="2" type="ordered locus">MTR_2g018360</name>
    <name evidence="3" type="ORF">MtrunA17_Chr2g0285291</name>
</gene>
<dbReference type="AlphaFoldDB" id="G7ILW8"/>
<evidence type="ECO:0000313" key="4">
    <source>
        <dbReference type="EnsemblPlants" id="AES64095"/>
    </source>
</evidence>
<keyword evidence="5" id="KW-1185">Reference proteome</keyword>
<evidence type="ECO:0000313" key="2">
    <source>
        <dbReference type="EMBL" id="AES64095.1"/>
    </source>
</evidence>
<accession>G7ILW8</accession>
<reference evidence="4" key="3">
    <citation type="submission" date="2015-04" db="UniProtKB">
        <authorList>
            <consortium name="EnsemblPlants"/>
        </authorList>
    </citation>
    <scope>IDENTIFICATION</scope>
    <source>
        <strain evidence="4">cv. Jemalong A17</strain>
    </source>
</reference>
<evidence type="ECO:0000256" key="1">
    <source>
        <dbReference type="SAM" id="Phobius"/>
    </source>
</evidence>